<evidence type="ECO:0000256" key="1">
    <source>
        <dbReference type="ARBA" id="ARBA00004651"/>
    </source>
</evidence>
<feature type="transmembrane region" description="Helical" evidence="6">
    <location>
        <begin position="249"/>
        <end position="269"/>
    </location>
</feature>
<organism evidence="8 9">
    <name type="scientific">Mariniphaga anaerophila</name>
    <dbReference type="NCBI Taxonomy" id="1484053"/>
    <lineage>
        <taxon>Bacteria</taxon>
        <taxon>Pseudomonadati</taxon>
        <taxon>Bacteroidota</taxon>
        <taxon>Bacteroidia</taxon>
        <taxon>Marinilabiliales</taxon>
        <taxon>Prolixibacteraceae</taxon>
        <taxon>Mariniphaga</taxon>
    </lineage>
</organism>
<protein>
    <submittedName>
        <fullName evidence="8">Major Facilitator Superfamily protein</fullName>
    </submittedName>
</protein>
<dbReference type="GO" id="GO:0022857">
    <property type="term" value="F:transmembrane transporter activity"/>
    <property type="evidence" value="ECO:0007669"/>
    <property type="project" value="InterPro"/>
</dbReference>
<gene>
    <name evidence="8" type="ORF">SAMN05444274_102506</name>
</gene>
<dbReference type="CDD" id="cd17370">
    <property type="entry name" value="MFS_MJ1317_like"/>
    <property type="match status" value="1"/>
</dbReference>
<feature type="transmembrane region" description="Helical" evidence="6">
    <location>
        <begin position="211"/>
        <end position="229"/>
    </location>
</feature>
<feature type="domain" description="Major facilitator superfamily (MFS) profile" evidence="7">
    <location>
        <begin position="9"/>
        <end position="385"/>
    </location>
</feature>
<proteinExistence type="predicted"/>
<feature type="transmembrane region" description="Helical" evidence="6">
    <location>
        <begin position="276"/>
        <end position="293"/>
    </location>
</feature>
<feature type="transmembrane region" description="Helical" evidence="6">
    <location>
        <begin position="362"/>
        <end position="381"/>
    </location>
</feature>
<dbReference type="Pfam" id="PF07690">
    <property type="entry name" value="MFS_1"/>
    <property type="match status" value="1"/>
</dbReference>
<evidence type="ECO:0000259" key="7">
    <source>
        <dbReference type="PROSITE" id="PS50850"/>
    </source>
</evidence>
<dbReference type="STRING" id="1484053.SAMN05444274_102506"/>
<evidence type="ECO:0000256" key="6">
    <source>
        <dbReference type="SAM" id="Phobius"/>
    </source>
</evidence>
<dbReference type="AlphaFoldDB" id="A0A1M4WNV2"/>
<dbReference type="EMBL" id="FQUM01000002">
    <property type="protein sequence ID" value="SHE82884.1"/>
    <property type="molecule type" value="Genomic_DNA"/>
</dbReference>
<dbReference type="RefSeq" id="WP_072999727.1">
    <property type="nucleotide sequence ID" value="NZ_FQUM01000002.1"/>
</dbReference>
<feature type="transmembrane region" description="Helical" evidence="6">
    <location>
        <begin position="333"/>
        <end position="356"/>
    </location>
</feature>
<dbReference type="InterPro" id="IPR020846">
    <property type="entry name" value="MFS_dom"/>
</dbReference>
<comment type="subcellular location">
    <subcellularLocation>
        <location evidence="1">Cell membrane</location>
        <topology evidence="1">Multi-pass membrane protein</topology>
    </subcellularLocation>
</comment>
<sequence>MKRFKKSPWAFIVLLGVVSLFSDMTHEGARGITGPFLASLGATATAVGFIAGFGELTGYALRLISGLISDRTKKYWTITIVGYLINLLAVPALALAGNWQMAAVFMIMERLGKAIRNPARDVMLSHATSSVGHGRGFAIHEALDQIGAVTGPLIVGAVYYFSGSYNSSFAVLLVPAVIAISILLVARLKYPAPEILDVEKPDTQQKFPKKFFILYLIALSLIAAGFADYPLIAFHFEKTAQVPTEMIPVMYAIAMGVDAIAALLLGSLFDKHGIKILIGSTLISLFFVPLVFMGNFYTALLGMVCWGVGMAAQESVVRAVLASTIPVEKRATGFGVFNAVFGLFWFLGSFFMGWLYDVSIPWLIVFSMSFQLASIPIFVRLSNRKA</sequence>
<feature type="transmembrane region" description="Helical" evidence="6">
    <location>
        <begin position="169"/>
        <end position="190"/>
    </location>
</feature>
<dbReference type="OrthoDB" id="9803985at2"/>
<dbReference type="Gene3D" id="1.20.1250.20">
    <property type="entry name" value="MFS general substrate transporter like domains"/>
    <property type="match status" value="2"/>
</dbReference>
<evidence type="ECO:0000256" key="3">
    <source>
        <dbReference type="ARBA" id="ARBA00022692"/>
    </source>
</evidence>
<dbReference type="InterPro" id="IPR052425">
    <property type="entry name" value="Uncharacterized_MFS-type"/>
</dbReference>
<evidence type="ECO:0000256" key="2">
    <source>
        <dbReference type="ARBA" id="ARBA00022475"/>
    </source>
</evidence>
<dbReference type="PANTHER" id="PTHR42688:SF1">
    <property type="entry name" value="BLR5212 PROTEIN"/>
    <property type="match status" value="1"/>
</dbReference>
<dbReference type="PANTHER" id="PTHR42688">
    <property type="entry name" value="CONSERVED PROTEIN"/>
    <property type="match status" value="1"/>
</dbReference>
<accession>A0A1M4WNV2</accession>
<feature type="transmembrane region" description="Helical" evidence="6">
    <location>
        <begin position="41"/>
        <end position="63"/>
    </location>
</feature>
<dbReference type="PROSITE" id="PS50850">
    <property type="entry name" value="MFS"/>
    <property type="match status" value="1"/>
</dbReference>
<dbReference type="InterPro" id="IPR011701">
    <property type="entry name" value="MFS"/>
</dbReference>
<evidence type="ECO:0000256" key="4">
    <source>
        <dbReference type="ARBA" id="ARBA00022989"/>
    </source>
</evidence>
<keyword evidence="3 6" id="KW-0812">Transmembrane</keyword>
<evidence type="ECO:0000313" key="8">
    <source>
        <dbReference type="EMBL" id="SHE82884.1"/>
    </source>
</evidence>
<dbReference type="Proteomes" id="UP000184164">
    <property type="component" value="Unassembled WGS sequence"/>
</dbReference>
<evidence type="ECO:0000256" key="5">
    <source>
        <dbReference type="ARBA" id="ARBA00023136"/>
    </source>
</evidence>
<reference evidence="8 9" key="1">
    <citation type="submission" date="2016-11" db="EMBL/GenBank/DDBJ databases">
        <authorList>
            <person name="Jaros S."/>
            <person name="Januszkiewicz K."/>
            <person name="Wedrychowicz H."/>
        </authorList>
    </citation>
    <scope>NUCLEOTIDE SEQUENCE [LARGE SCALE GENOMIC DNA]</scope>
    <source>
        <strain evidence="8 9">DSM 26910</strain>
    </source>
</reference>
<dbReference type="SUPFAM" id="SSF103473">
    <property type="entry name" value="MFS general substrate transporter"/>
    <property type="match status" value="1"/>
</dbReference>
<name>A0A1M4WNV2_9BACT</name>
<feature type="transmembrane region" description="Helical" evidence="6">
    <location>
        <begin position="299"/>
        <end position="321"/>
    </location>
</feature>
<keyword evidence="2" id="KW-1003">Cell membrane</keyword>
<feature type="transmembrane region" description="Helical" evidence="6">
    <location>
        <begin position="75"/>
        <end position="96"/>
    </location>
</feature>
<evidence type="ECO:0000313" key="9">
    <source>
        <dbReference type="Proteomes" id="UP000184164"/>
    </source>
</evidence>
<keyword evidence="9" id="KW-1185">Reference proteome</keyword>
<dbReference type="GO" id="GO:0005886">
    <property type="term" value="C:plasma membrane"/>
    <property type="evidence" value="ECO:0007669"/>
    <property type="project" value="UniProtKB-SubCell"/>
</dbReference>
<keyword evidence="4 6" id="KW-1133">Transmembrane helix</keyword>
<keyword evidence="5 6" id="KW-0472">Membrane</keyword>
<dbReference type="InterPro" id="IPR036259">
    <property type="entry name" value="MFS_trans_sf"/>
</dbReference>